<evidence type="ECO:0008006" key="3">
    <source>
        <dbReference type="Google" id="ProtNLM"/>
    </source>
</evidence>
<dbReference type="EMBL" id="FRFG01000048">
    <property type="protein sequence ID" value="SHO57889.1"/>
    <property type="molecule type" value="Genomic_DNA"/>
</dbReference>
<protein>
    <recommendedName>
        <fullName evidence="3">Phage tail tube protein FII</fullName>
    </recommendedName>
</protein>
<evidence type="ECO:0000313" key="1">
    <source>
        <dbReference type="EMBL" id="SHO57889.1"/>
    </source>
</evidence>
<name>A0A1M7YYX7_9VIBR</name>
<reference evidence="2" key="1">
    <citation type="submission" date="2016-12" db="EMBL/GenBank/DDBJ databases">
        <authorList>
            <person name="Rodrigo-Torres L."/>
            <person name="Arahal R.D."/>
            <person name="Lucena T."/>
        </authorList>
    </citation>
    <scope>NUCLEOTIDE SEQUENCE [LARGE SCALE GENOMIC DNA]</scope>
</reference>
<dbReference type="STRING" id="1117707.VQ7734_03659"/>
<dbReference type="AlphaFoldDB" id="A0A1M7YYX7"/>
<accession>A0A1M7YYX7</accession>
<proteinExistence type="predicted"/>
<sequence>MSEGLRFSGRNFDITIFDETVHVQNASVTINDETAVSYTRGVTDGYTEGKASCDVELEIGLNQFKHIQAAAKSAGSYRGIDPTDIMFYAHNGDNEDKIVCHGVKFVLSDLLSVDPESADKTTRKIKGFVTSPLFVTVNGVSVLSENDTRGLINA</sequence>
<dbReference type="Proteomes" id="UP000184600">
    <property type="component" value="Unassembled WGS sequence"/>
</dbReference>
<dbReference type="RefSeq" id="WP_073585277.1">
    <property type="nucleotide sequence ID" value="NZ_AP024897.1"/>
</dbReference>
<dbReference type="Pfam" id="PF10772">
    <property type="entry name" value="Phage_HP1_Orf24"/>
    <property type="match status" value="1"/>
</dbReference>
<dbReference type="OrthoDB" id="6104125at2"/>
<organism evidence="1 2">
    <name type="scientific">Vibrio quintilis</name>
    <dbReference type="NCBI Taxonomy" id="1117707"/>
    <lineage>
        <taxon>Bacteria</taxon>
        <taxon>Pseudomonadati</taxon>
        <taxon>Pseudomonadota</taxon>
        <taxon>Gammaproteobacteria</taxon>
        <taxon>Vibrionales</taxon>
        <taxon>Vibrionaceae</taxon>
        <taxon>Vibrio</taxon>
    </lineage>
</organism>
<gene>
    <name evidence="1" type="ORF">VQ7734_03659</name>
</gene>
<dbReference type="InterPro" id="IPR019708">
    <property type="entry name" value="Phage_HP1_Orf24"/>
</dbReference>
<evidence type="ECO:0000313" key="2">
    <source>
        <dbReference type="Proteomes" id="UP000184600"/>
    </source>
</evidence>
<keyword evidence="2" id="KW-1185">Reference proteome</keyword>